<dbReference type="AlphaFoldDB" id="A0A6G1GMV4"/>
<protein>
    <submittedName>
        <fullName evidence="2">Uncharacterized protein</fullName>
    </submittedName>
</protein>
<proteinExistence type="predicted"/>
<accession>A0A6G1GMV4</accession>
<feature type="region of interest" description="Disordered" evidence="1">
    <location>
        <begin position="21"/>
        <end position="77"/>
    </location>
</feature>
<sequence length="77" mass="8530">MSSSFLGSWARHHHIMPVSSLSLRSPRLAASSPSQHLRGQPTGRPRLVGDRQIDEEAIKGNWKDGRYAPVPRLSSTL</sequence>
<evidence type="ECO:0000313" key="3">
    <source>
        <dbReference type="Proteomes" id="UP000800041"/>
    </source>
</evidence>
<organism evidence="2 3">
    <name type="scientific">Aulographum hederae CBS 113979</name>
    <dbReference type="NCBI Taxonomy" id="1176131"/>
    <lineage>
        <taxon>Eukaryota</taxon>
        <taxon>Fungi</taxon>
        <taxon>Dikarya</taxon>
        <taxon>Ascomycota</taxon>
        <taxon>Pezizomycotina</taxon>
        <taxon>Dothideomycetes</taxon>
        <taxon>Pleosporomycetidae</taxon>
        <taxon>Aulographales</taxon>
        <taxon>Aulographaceae</taxon>
    </lineage>
</organism>
<evidence type="ECO:0000313" key="2">
    <source>
        <dbReference type="EMBL" id="KAF1982058.1"/>
    </source>
</evidence>
<keyword evidence="3" id="KW-1185">Reference proteome</keyword>
<dbReference type="Proteomes" id="UP000800041">
    <property type="component" value="Unassembled WGS sequence"/>
</dbReference>
<evidence type="ECO:0000256" key="1">
    <source>
        <dbReference type="SAM" id="MobiDB-lite"/>
    </source>
</evidence>
<reference evidence="2" key="1">
    <citation type="journal article" date="2020" name="Stud. Mycol.">
        <title>101 Dothideomycetes genomes: a test case for predicting lifestyles and emergence of pathogens.</title>
        <authorList>
            <person name="Haridas S."/>
            <person name="Albert R."/>
            <person name="Binder M."/>
            <person name="Bloem J."/>
            <person name="Labutti K."/>
            <person name="Salamov A."/>
            <person name="Andreopoulos B."/>
            <person name="Baker S."/>
            <person name="Barry K."/>
            <person name="Bills G."/>
            <person name="Bluhm B."/>
            <person name="Cannon C."/>
            <person name="Castanera R."/>
            <person name="Culley D."/>
            <person name="Daum C."/>
            <person name="Ezra D."/>
            <person name="Gonzalez J."/>
            <person name="Henrissat B."/>
            <person name="Kuo A."/>
            <person name="Liang C."/>
            <person name="Lipzen A."/>
            <person name="Lutzoni F."/>
            <person name="Magnuson J."/>
            <person name="Mondo S."/>
            <person name="Nolan M."/>
            <person name="Ohm R."/>
            <person name="Pangilinan J."/>
            <person name="Park H.-J."/>
            <person name="Ramirez L."/>
            <person name="Alfaro M."/>
            <person name="Sun H."/>
            <person name="Tritt A."/>
            <person name="Yoshinaga Y."/>
            <person name="Zwiers L.-H."/>
            <person name="Turgeon B."/>
            <person name="Goodwin S."/>
            <person name="Spatafora J."/>
            <person name="Crous P."/>
            <person name="Grigoriev I."/>
        </authorList>
    </citation>
    <scope>NUCLEOTIDE SEQUENCE</scope>
    <source>
        <strain evidence="2">CBS 113979</strain>
    </source>
</reference>
<name>A0A6G1GMV4_9PEZI</name>
<feature type="compositionally biased region" description="Basic and acidic residues" evidence="1">
    <location>
        <begin position="47"/>
        <end position="66"/>
    </location>
</feature>
<feature type="compositionally biased region" description="Low complexity" evidence="1">
    <location>
        <begin position="21"/>
        <end position="34"/>
    </location>
</feature>
<dbReference type="EMBL" id="ML977189">
    <property type="protein sequence ID" value="KAF1982058.1"/>
    <property type="molecule type" value="Genomic_DNA"/>
</dbReference>
<gene>
    <name evidence="2" type="ORF">K402DRAFT_397952</name>
</gene>